<dbReference type="Proteomes" id="UP000268093">
    <property type="component" value="Unassembled WGS sequence"/>
</dbReference>
<sequence length="83" mass="9415">MVVSKSKNALYHEWPKPIAAAWTMEPNEQLSASQPWSKSSPSGEEVLVRRAWRPSTLSKVEYNQRPAEKLREGSGVLHSQRIV</sequence>
<keyword evidence="2" id="KW-1185">Reference proteome</keyword>
<gene>
    <name evidence="1" type="ORF">BC936DRAFT_145518</name>
</gene>
<proteinExistence type="predicted"/>
<dbReference type="AlphaFoldDB" id="A0A433D9S9"/>
<evidence type="ECO:0000313" key="1">
    <source>
        <dbReference type="EMBL" id="RUP47628.1"/>
    </source>
</evidence>
<protein>
    <submittedName>
        <fullName evidence="1">Uncharacterized protein</fullName>
    </submittedName>
</protein>
<evidence type="ECO:0000313" key="2">
    <source>
        <dbReference type="Proteomes" id="UP000268093"/>
    </source>
</evidence>
<comment type="caution">
    <text evidence="1">The sequence shown here is derived from an EMBL/GenBank/DDBJ whole genome shotgun (WGS) entry which is preliminary data.</text>
</comment>
<name>A0A433D9S9_9FUNG</name>
<accession>A0A433D9S9</accession>
<organism evidence="1 2">
    <name type="scientific">Jimgerdemannia flammicorona</name>
    <dbReference type="NCBI Taxonomy" id="994334"/>
    <lineage>
        <taxon>Eukaryota</taxon>
        <taxon>Fungi</taxon>
        <taxon>Fungi incertae sedis</taxon>
        <taxon>Mucoromycota</taxon>
        <taxon>Mucoromycotina</taxon>
        <taxon>Endogonomycetes</taxon>
        <taxon>Endogonales</taxon>
        <taxon>Endogonaceae</taxon>
        <taxon>Jimgerdemannia</taxon>
    </lineage>
</organism>
<dbReference type="EMBL" id="RBNI01004288">
    <property type="protein sequence ID" value="RUP47628.1"/>
    <property type="molecule type" value="Genomic_DNA"/>
</dbReference>
<reference evidence="1 2" key="1">
    <citation type="journal article" date="2018" name="New Phytol.">
        <title>Phylogenomics of Endogonaceae and evolution of mycorrhizas within Mucoromycota.</title>
        <authorList>
            <person name="Chang Y."/>
            <person name="Desiro A."/>
            <person name="Na H."/>
            <person name="Sandor L."/>
            <person name="Lipzen A."/>
            <person name="Clum A."/>
            <person name="Barry K."/>
            <person name="Grigoriev I.V."/>
            <person name="Martin F.M."/>
            <person name="Stajich J.E."/>
            <person name="Smith M.E."/>
            <person name="Bonito G."/>
            <person name="Spatafora J.W."/>
        </authorList>
    </citation>
    <scope>NUCLEOTIDE SEQUENCE [LARGE SCALE GENOMIC DNA]</scope>
    <source>
        <strain evidence="1 2">GMNB39</strain>
    </source>
</reference>